<keyword evidence="4" id="KW-1185">Reference proteome</keyword>
<dbReference type="GO" id="GO:0004519">
    <property type="term" value="F:endonuclease activity"/>
    <property type="evidence" value="ECO:0007669"/>
    <property type="project" value="UniProtKB-KW"/>
</dbReference>
<keyword evidence="3" id="KW-0540">Nuclease</keyword>
<dbReference type="Proteomes" id="UP000286716">
    <property type="component" value="Unassembled WGS sequence"/>
</dbReference>
<dbReference type="Pfam" id="PF02720">
    <property type="entry name" value="DUF222"/>
    <property type="match status" value="1"/>
</dbReference>
<name>A0A428WYZ2_AMYBA</name>
<gene>
    <name evidence="3" type="ORF">DMA12_07400</name>
</gene>
<evidence type="ECO:0000256" key="1">
    <source>
        <dbReference type="SAM" id="MobiDB-lite"/>
    </source>
</evidence>
<evidence type="ECO:0000313" key="3">
    <source>
        <dbReference type="EMBL" id="RSM48303.1"/>
    </source>
</evidence>
<dbReference type="InterPro" id="IPR003870">
    <property type="entry name" value="DUF222"/>
</dbReference>
<dbReference type="RefSeq" id="WP_020640292.1">
    <property type="nucleotide sequence ID" value="NZ_QHHU01000007.1"/>
</dbReference>
<organism evidence="3 4">
    <name type="scientific">Amycolatopsis balhimycina DSM 5908</name>
    <dbReference type="NCBI Taxonomy" id="1081091"/>
    <lineage>
        <taxon>Bacteria</taxon>
        <taxon>Bacillati</taxon>
        <taxon>Actinomycetota</taxon>
        <taxon>Actinomycetes</taxon>
        <taxon>Pseudonocardiales</taxon>
        <taxon>Pseudonocardiaceae</taxon>
        <taxon>Amycolatopsis</taxon>
    </lineage>
</organism>
<feature type="domain" description="DUF222" evidence="2">
    <location>
        <begin position="51"/>
        <end position="336"/>
    </location>
</feature>
<keyword evidence="3" id="KW-0378">Hydrolase</keyword>
<keyword evidence="3" id="KW-0255">Endonuclease</keyword>
<reference evidence="3 4" key="1">
    <citation type="submission" date="2018-05" db="EMBL/GenBank/DDBJ databases">
        <title>Evolution of GPA BGCs.</title>
        <authorList>
            <person name="Waglechner N."/>
            <person name="Wright G.D."/>
        </authorList>
    </citation>
    <scope>NUCLEOTIDE SEQUENCE [LARGE SCALE GENOMIC DNA]</scope>
    <source>
        <strain evidence="3 4">DSM 5908</strain>
    </source>
</reference>
<proteinExistence type="predicted"/>
<accession>A0A428WYZ2</accession>
<feature type="region of interest" description="Disordered" evidence="1">
    <location>
        <begin position="406"/>
        <end position="438"/>
    </location>
</feature>
<evidence type="ECO:0000259" key="2">
    <source>
        <dbReference type="Pfam" id="PF02720"/>
    </source>
</evidence>
<dbReference type="InterPro" id="IPR003615">
    <property type="entry name" value="HNH_nuc"/>
</dbReference>
<comment type="caution">
    <text evidence="3">The sequence shown here is derived from an EMBL/GenBank/DDBJ whole genome shotgun (WGS) entry which is preliminary data.</text>
</comment>
<sequence>MTTTEASVQNITDNEVRKAVVHYLRREDRAFRLRSKQIDHLTDNGIVRVMQAAASEIARLEALQVRAAATLSRRRGNPRSTEAELSLALSVTTRHAGAMIATAEALTSRLPDTFGLMERGRLDLGRAMKVTNATAWLTDEAARGADASLALHLAGKNATEVRKAATYAAKMADPEGAERRTRERRAARCLTLIHQDSGAATLSLDHAPAEKAAAAYARVNGMAKALKTSDEPRTLDQLRADVALNLLLSAEVGGTPPRLEGFLYLDLATYLGLNENPAEFAGHGPISAALARELLGGPDTILRRIITDPLTGQVHDLGRTRYRPTAAMAEFVRVRDRECRRPGCARPAQACEIDHVTDWHHGGPTSTASLAAFCSCDHHLKDEPGWHYALAEDGTLTITTPAGLVHRSTAPPLHAPRAPENSARPLPRTSHPPQNDAA</sequence>
<dbReference type="AlphaFoldDB" id="A0A428WYZ2"/>
<protein>
    <submittedName>
        <fullName evidence="3">HNH endonuclease</fullName>
    </submittedName>
</protein>
<dbReference type="EMBL" id="QHHU01000007">
    <property type="protein sequence ID" value="RSM48303.1"/>
    <property type="molecule type" value="Genomic_DNA"/>
</dbReference>
<evidence type="ECO:0000313" key="4">
    <source>
        <dbReference type="Proteomes" id="UP000286716"/>
    </source>
</evidence>
<dbReference type="OrthoDB" id="5241234at2"/>
<dbReference type="CDD" id="cd00085">
    <property type="entry name" value="HNHc"/>
    <property type="match status" value="1"/>
</dbReference>